<feature type="compositionally biased region" description="Polar residues" evidence="1">
    <location>
        <begin position="162"/>
        <end position="173"/>
    </location>
</feature>
<dbReference type="EMBL" id="JAGRRH010000015">
    <property type="protein sequence ID" value="KAG7355566.1"/>
    <property type="molecule type" value="Genomic_DNA"/>
</dbReference>
<feature type="region of interest" description="Disordered" evidence="1">
    <location>
        <begin position="1"/>
        <end position="176"/>
    </location>
</feature>
<accession>A0A9K3L690</accession>
<dbReference type="AlphaFoldDB" id="A0A9K3L690"/>
<keyword evidence="3" id="KW-1185">Reference proteome</keyword>
<gene>
    <name evidence="2" type="ORF">IV203_000252</name>
</gene>
<sequence>MTELDDFAEILPSATSETAESTGSNGISKSKARNLRRKRAKQRLKSTAGETEERSATPTDDTMVDPSKDPGKENKQESLHQVAEKRPKKKKSRKTKSKSHTESDDKEEENGQVIPPPAPVPPSPTSVESVPQQSSQLNTAEVKPTVEEEEEPSGQKDPIASVTPTTQLTVLEDNSQDEEVHIAHVSLPETRDFVAEKALDSNCVSPEVSAPSPTPDMEKAPDSNCVGPEVSAPSPTPDMEKAPDSNGVSPEVSAPSPTPDISPATLSGASADPCISVKSEPTNDVYYDDNEKSSPGRKRKRANVMHVSSRK</sequence>
<feature type="compositionally biased region" description="Low complexity" evidence="1">
    <location>
        <begin position="125"/>
        <end position="136"/>
    </location>
</feature>
<feature type="region of interest" description="Disordered" evidence="1">
    <location>
        <begin position="202"/>
        <end position="311"/>
    </location>
</feature>
<protein>
    <submittedName>
        <fullName evidence="2">Uncharacterized protein</fullName>
    </submittedName>
</protein>
<evidence type="ECO:0000256" key="1">
    <source>
        <dbReference type="SAM" id="MobiDB-lite"/>
    </source>
</evidence>
<reference evidence="2" key="1">
    <citation type="journal article" date="2021" name="Sci. Rep.">
        <title>Diploid genomic architecture of Nitzschia inconspicua, an elite biomass production diatom.</title>
        <authorList>
            <person name="Oliver A."/>
            <person name="Podell S."/>
            <person name="Pinowska A."/>
            <person name="Traller J.C."/>
            <person name="Smith S.R."/>
            <person name="McClure R."/>
            <person name="Beliaev A."/>
            <person name="Bohutskyi P."/>
            <person name="Hill E.A."/>
            <person name="Rabines A."/>
            <person name="Zheng H."/>
            <person name="Allen L.Z."/>
            <person name="Kuo A."/>
            <person name="Grigoriev I.V."/>
            <person name="Allen A.E."/>
            <person name="Hazlebeck D."/>
            <person name="Allen E.E."/>
        </authorList>
    </citation>
    <scope>NUCLEOTIDE SEQUENCE</scope>
    <source>
        <strain evidence="2">Hildebrandi</strain>
    </source>
</reference>
<feature type="compositionally biased region" description="Basic residues" evidence="1">
    <location>
        <begin position="30"/>
        <end position="44"/>
    </location>
</feature>
<evidence type="ECO:0000313" key="2">
    <source>
        <dbReference type="EMBL" id="KAG7355566.1"/>
    </source>
</evidence>
<feature type="compositionally biased region" description="Pro residues" evidence="1">
    <location>
        <begin position="114"/>
        <end position="124"/>
    </location>
</feature>
<organism evidence="2 3">
    <name type="scientific">Nitzschia inconspicua</name>
    <dbReference type="NCBI Taxonomy" id="303405"/>
    <lineage>
        <taxon>Eukaryota</taxon>
        <taxon>Sar</taxon>
        <taxon>Stramenopiles</taxon>
        <taxon>Ochrophyta</taxon>
        <taxon>Bacillariophyta</taxon>
        <taxon>Bacillariophyceae</taxon>
        <taxon>Bacillariophycidae</taxon>
        <taxon>Bacillariales</taxon>
        <taxon>Bacillariaceae</taxon>
        <taxon>Nitzschia</taxon>
    </lineage>
</organism>
<reference evidence="2" key="2">
    <citation type="submission" date="2021-04" db="EMBL/GenBank/DDBJ databases">
        <authorList>
            <person name="Podell S."/>
        </authorList>
    </citation>
    <scope>NUCLEOTIDE SEQUENCE</scope>
    <source>
        <strain evidence="2">Hildebrandi</strain>
    </source>
</reference>
<comment type="caution">
    <text evidence="2">The sequence shown here is derived from an EMBL/GenBank/DDBJ whole genome shotgun (WGS) entry which is preliminary data.</text>
</comment>
<feature type="compositionally biased region" description="Basic and acidic residues" evidence="1">
    <location>
        <begin position="66"/>
        <end position="85"/>
    </location>
</feature>
<dbReference type="Proteomes" id="UP000693970">
    <property type="component" value="Unassembled WGS sequence"/>
</dbReference>
<feature type="compositionally biased region" description="Basic residues" evidence="1">
    <location>
        <begin position="86"/>
        <end position="98"/>
    </location>
</feature>
<evidence type="ECO:0000313" key="3">
    <source>
        <dbReference type="Proteomes" id="UP000693970"/>
    </source>
</evidence>
<name>A0A9K3L690_9STRA</name>
<proteinExistence type="predicted"/>
<feature type="compositionally biased region" description="Low complexity" evidence="1">
    <location>
        <begin position="13"/>
        <end position="22"/>
    </location>
</feature>
<feature type="compositionally biased region" description="Basic residues" evidence="1">
    <location>
        <begin position="295"/>
        <end position="311"/>
    </location>
</feature>